<evidence type="ECO:0000259" key="2">
    <source>
        <dbReference type="Pfam" id="PF00823"/>
    </source>
</evidence>
<dbReference type="InterPro" id="IPR000030">
    <property type="entry name" value="PPE_dom"/>
</dbReference>
<dbReference type="Pfam" id="PF00823">
    <property type="entry name" value="PPE"/>
    <property type="match status" value="1"/>
</dbReference>
<dbReference type="RefSeq" id="WP_163757279.1">
    <property type="nucleotide sequence ID" value="NZ_BLKW01000004.1"/>
</dbReference>
<sequence>MDFGALPPEINSARMYAGPGVEPMLAAAAAWDDLAAGLYSAAVSSRSVITALVDRTWQGAAASTMAAAAAPYVSWITATAAHCEQVANHARAAASAFETAFAMTVPPPVVAANRAQLTALVATNILGQNAPAIAVTEAQYGEMWAQDAAAMYGYASNSAAAATLPPFTSPQPAAHRSGLAGQAVAVAGAAGAATGTRTHTAIPAVSAIPRALQGLSSPAAPTAGLSQSLVSSGASCAGYAPAGVLPGLTGASGKSALKSAGKGAAAGAALSSPLAAASSGQSIGLAEDTAGFGMDAAGFAGLDGGGVGLDTIGVGLELLGADELTESGGLGPLGVVPPGVGGGVGLAPLGGLGAAAAHMGQAGSLGIMSVPQGWGELLSAATMGPASAMPLPPGGLGAVSAAAAGKSSIPTMSIPGLAGREVVGGVPQIGFRPRVIGHSVSTG</sequence>
<reference evidence="4 5" key="1">
    <citation type="journal article" date="2019" name="Emerg. Microbes Infect.">
        <title>Comprehensive subspecies identification of 175 nontuberculous mycobacteria species based on 7547 genomic profiles.</title>
        <authorList>
            <person name="Matsumoto Y."/>
            <person name="Kinjo T."/>
            <person name="Motooka D."/>
            <person name="Nabeya D."/>
            <person name="Jung N."/>
            <person name="Uechi K."/>
            <person name="Horii T."/>
            <person name="Iida T."/>
            <person name="Fujita J."/>
            <person name="Nakamura S."/>
        </authorList>
    </citation>
    <scope>NUCLEOTIDE SEQUENCE [LARGE SCALE GENOMIC DNA]</scope>
    <source>
        <strain evidence="4 5">JCM 17322</strain>
    </source>
</reference>
<organism evidence="4 5">
    <name type="scientific">Mycobacterium botniense</name>
    <dbReference type="NCBI Taxonomy" id="84962"/>
    <lineage>
        <taxon>Bacteria</taxon>
        <taxon>Bacillati</taxon>
        <taxon>Actinomycetota</taxon>
        <taxon>Actinomycetes</taxon>
        <taxon>Mycobacteriales</taxon>
        <taxon>Mycobacteriaceae</taxon>
        <taxon>Mycobacterium</taxon>
    </lineage>
</organism>
<dbReference type="Gene3D" id="1.20.1260.20">
    <property type="entry name" value="PPE superfamily"/>
    <property type="match status" value="1"/>
</dbReference>
<dbReference type="SUPFAM" id="SSF140459">
    <property type="entry name" value="PE/PPE dimer-like"/>
    <property type="match status" value="1"/>
</dbReference>
<gene>
    <name evidence="4" type="ORF">MBOT_22690</name>
</gene>
<evidence type="ECO:0000313" key="4">
    <source>
        <dbReference type="EMBL" id="GFG74904.1"/>
    </source>
</evidence>
<evidence type="ECO:0000256" key="1">
    <source>
        <dbReference type="ARBA" id="ARBA00010652"/>
    </source>
</evidence>
<dbReference type="InterPro" id="IPR022171">
    <property type="entry name" value="PPE_C"/>
</dbReference>
<accession>A0A7I9XYM0</accession>
<evidence type="ECO:0000259" key="3">
    <source>
        <dbReference type="Pfam" id="PF12484"/>
    </source>
</evidence>
<dbReference type="InterPro" id="IPR038332">
    <property type="entry name" value="PPE_sf"/>
</dbReference>
<feature type="domain" description="PPE family C-terminal" evidence="3">
    <location>
        <begin position="356"/>
        <end position="437"/>
    </location>
</feature>
<comment type="caution">
    <text evidence="4">The sequence shown here is derived from an EMBL/GenBank/DDBJ whole genome shotgun (WGS) entry which is preliminary data.</text>
</comment>
<dbReference type="Pfam" id="PF12484">
    <property type="entry name" value="PPE-SVP"/>
    <property type="match status" value="1"/>
</dbReference>
<dbReference type="FunFam" id="1.20.1260.20:FF:000001">
    <property type="entry name" value="PPE family protein PPE41"/>
    <property type="match status" value="1"/>
</dbReference>
<dbReference type="Proteomes" id="UP000465361">
    <property type="component" value="Unassembled WGS sequence"/>
</dbReference>
<dbReference type="GO" id="GO:0052572">
    <property type="term" value="P:response to host immune response"/>
    <property type="evidence" value="ECO:0007669"/>
    <property type="project" value="TreeGrafter"/>
</dbReference>
<dbReference type="EMBL" id="BLKW01000004">
    <property type="protein sequence ID" value="GFG74904.1"/>
    <property type="molecule type" value="Genomic_DNA"/>
</dbReference>
<name>A0A7I9XYM0_9MYCO</name>
<comment type="similarity">
    <text evidence="1">Belongs to the mycobacterial PPE family.</text>
</comment>
<evidence type="ECO:0000313" key="5">
    <source>
        <dbReference type="Proteomes" id="UP000465361"/>
    </source>
</evidence>
<evidence type="ECO:0008006" key="6">
    <source>
        <dbReference type="Google" id="ProtNLM"/>
    </source>
</evidence>
<dbReference type="PANTHER" id="PTHR46766:SF1">
    <property type="entry name" value="GLUTAMINE-RICH PROTEIN 2"/>
    <property type="match status" value="1"/>
</dbReference>
<feature type="domain" description="PPE" evidence="2">
    <location>
        <begin position="2"/>
        <end position="165"/>
    </location>
</feature>
<proteinExistence type="inferred from homology"/>
<keyword evidence="5" id="KW-1185">Reference proteome</keyword>
<protein>
    <recommendedName>
        <fullName evidence="6">PPE family protein</fullName>
    </recommendedName>
</protein>
<dbReference type="PANTHER" id="PTHR46766">
    <property type="entry name" value="GLUTAMINE-RICH PROTEIN 2"/>
    <property type="match status" value="1"/>
</dbReference>
<dbReference type="AlphaFoldDB" id="A0A7I9XYM0"/>